<organism evidence="3 4">
    <name type="scientific">Myxococcus llanfairpwllgwyngyllgogerychwyrndrobwllllantysiliogogogochensis</name>
    <dbReference type="NCBI Taxonomy" id="2590453"/>
    <lineage>
        <taxon>Bacteria</taxon>
        <taxon>Pseudomonadati</taxon>
        <taxon>Myxococcota</taxon>
        <taxon>Myxococcia</taxon>
        <taxon>Myxococcales</taxon>
        <taxon>Cystobacterineae</taxon>
        <taxon>Myxococcaceae</taxon>
        <taxon>Myxococcus</taxon>
    </lineage>
</organism>
<feature type="chain" id="PRO_5022112818" description="Lipoprotein" evidence="2">
    <location>
        <begin position="31"/>
        <end position="176"/>
    </location>
</feature>
<evidence type="ECO:0000256" key="2">
    <source>
        <dbReference type="SAM" id="SignalP"/>
    </source>
</evidence>
<comment type="caution">
    <text evidence="3">The sequence shown here is derived from an EMBL/GenBank/DDBJ whole genome shotgun (WGS) entry which is preliminary data.</text>
</comment>
<dbReference type="PROSITE" id="PS51257">
    <property type="entry name" value="PROKAR_LIPOPROTEIN"/>
    <property type="match status" value="1"/>
</dbReference>
<dbReference type="Proteomes" id="UP000315369">
    <property type="component" value="Unassembled WGS sequence"/>
</dbReference>
<feature type="region of interest" description="Disordered" evidence="1">
    <location>
        <begin position="121"/>
        <end position="146"/>
    </location>
</feature>
<keyword evidence="2" id="KW-0732">Signal</keyword>
<evidence type="ECO:0000256" key="1">
    <source>
        <dbReference type="SAM" id="MobiDB-lite"/>
    </source>
</evidence>
<name>A0A540WV85_9BACT</name>
<reference evidence="3 4" key="1">
    <citation type="submission" date="2019-06" db="EMBL/GenBank/DDBJ databases">
        <authorList>
            <person name="Livingstone P."/>
            <person name="Whitworth D."/>
        </authorList>
    </citation>
    <scope>NUCLEOTIDE SEQUENCE [LARGE SCALE GENOMIC DNA]</scope>
    <source>
        <strain evidence="3 4">AM401</strain>
    </source>
</reference>
<keyword evidence="4" id="KW-1185">Reference proteome</keyword>
<sequence length="176" mass="19073">MNLNLSKSRLGPTALLVVAALCLTTAAGCAGRRREAFLHDKTRTHVYRKPMAEVWPQALALLKEKGYSLRVGAQGFEATSEWLMHGAPSSLGTTQVRYHVKGTERGPGQCAIEFHKQLATETKSASSGGRSQELNDPGVRADGGNINRDAEMEWELLQKVDAESAAALRAEADKVQ</sequence>
<dbReference type="EMBL" id="VIFM01000122">
    <property type="protein sequence ID" value="TQF12857.1"/>
    <property type="molecule type" value="Genomic_DNA"/>
</dbReference>
<feature type="compositionally biased region" description="Polar residues" evidence="1">
    <location>
        <begin position="121"/>
        <end position="134"/>
    </location>
</feature>
<accession>A0A540WV85</accession>
<protein>
    <recommendedName>
        <fullName evidence="5">Lipoprotein</fullName>
    </recommendedName>
</protein>
<evidence type="ECO:0000313" key="4">
    <source>
        <dbReference type="Proteomes" id="UP000315369"/>
    </source>
</evidence>
<dbReference type="AlphaFoldDB" id="A0A540WV85"/>
<evidence type="ECO:0000313" key="3">
    <source>
        <dbReference type="EMBL" id="TQF12857.1"/>
    </source>
</evidence>
<gene>
    <name evidence="3" type="ORF">FJV41_26880</name>
</gene>
<dbReference type="RefSeq" id="WP_141645420.1">
    <property type="nucleotide sequence ID" value="NZ_VIFM01000122.1"/>
</dbReference>
<proteinExistence type="predicted"/>
<dbReference type="OrthoDB" id="5515529at2"/>
<evidence type="ECO:0008006" key="5">
    <source>
        <dbReference type="Google" id="ProtNLM"/>
    </source>
</evidence>
<feature type="signal peptide" evidence="2">
    <location>
        <begin position="1"/>
        <end position="30"/>
    </location>
</feature>